<dbReference type="Proteomes" id="UP000280685">
    <property type="component" value="Chromosome 5"/>
</dbReference>
<sequence length="277" mass="32343">MAASSTLRRTTKLSRGLAKTTLLRDCGRPTHSFQPYNTICGHQITPISPHSRVTTFLKHEQPFSSLPPRLSKCPDDWDDLSPERQLKWLLEPIGDEPPLKWGWVIYRICYNPEWDRTWEGFKESLVRDNLRAAASSDAPEIAEAMDWKFVEDRELEGASLRKLKRRFREWVAGEVPEVDVNRGEDVNLGSRYTFFVRVDEESLRSIFHGCGEPFPYVAIVKGWKDCLPLGEEEEEENEDWMKIAIGNLSPWFWVIMENDENWYYCYRAPSSGMAEWY</sequence>
<reference evidence="1" key="1">
    <citation type="submission" date="2018-02" db="EMBL/GenBank/DDBJ databases">
        <authorList>
            <person name="Silar P."/>
        </authorList>
    </citation>
    <scope>NUCLEOTIDE SEQUENCE [LARGE SCALE GENOMIC DNA]</scope>
    <source>
        <strain evidence="1">T</strain>
    </source>
</reference>
<evidence type="ECO:0000313" key="1">
    <source>
        <dbReference type="EMBL" id="VBB80919.1"/>
    </source>
</evidence>
<organism evidence="1 2">
    <name type="scientific">Podospora comata</name>
    <dbReference type="NCBI Taxonomy" id="48703"/>
    <lineage>
        <taxon>Eukaryota</taxon>
        <taxon>Fungi</taxon>
        <taxon>Dikarya</taxon>
        <taxon>Ascomycota</taxon>
        <taxon>Pezizomycotina</taxon>
        <taxon>Sordariomycetes</taxon>
        <taxon>Sordariomycetidae</taxon>
        <taxon>Sordariales</taxon>
        <taxon>Podosporaceae</taxon>
        <taxon>Podospora</taxon>
    </lineage>
</organism>
<proteinExistence type="predicted"/>
<evidence type="ECO:0000313" key="2">
    <source>
        <dbReference type="Proteomes" id="UP000280685"/>
    </source>
</evidence>
<dbReference type="EMBL" id="LR026968">
    <property type="protein sequence ID" value="VBB80919.1"/>
    <property type="molecule type" value="Genomic_DNA"/>
</dbReference>
<keyword evidence="2" id="KW-1185">Reference proteome</keyword>
<evidence type="ECO:0008006" key="3">
    <source>
        <dbReference type="Google" id="ProtNLM"/>
    </source>
</evidence>
<protein>
    <recommendedName>
        <fullName evidence="3">WW domain-containing protein</fullName>
    </recommendedName>
</protein>
<accession>A0ABY6SCB6</accession>
<gene>
    <name evidence="1" type="ORF">PODCO_500394</name>
</gene>
<name>A0ABY6SCB6_PODCO</name>